<accession>A0ABN7YGK1</accession>
<protein>
    <recommendedName>
        <fullName evidence="5">ABC transporter substrate-binding protein</fullName>
    </recommendedName>
</protein>
<dbReference type="InterPro" id="IPR006311">
    <property type="entry name" value="TAT_signal"/>
</dbReference>
<dbReference type="InterPro" id="IPR005064">
    <property type="entry name" value="BUG"/>
</dbReference>
<dbReference type="PROSITE" id="PS51257">
    <property type="entry name" value="PROKAR_LIPOPROTEIN"/>
    <property type="match status" value="1"/>
</dbReference>
<dbReference type="Gene3D" id="3.40.190.10">
    <property type="entry name" value="Periplasmic binding protein-like II"/>
    <property type="match status" value="1"/>
</dbReference>
<comment type="similarity">
    <text evidence="1">Belongs to the UPF0065 (bug) family.</text>
</comment>
<sequence>MRPHRRQFLATAVASSACALAGPLARASNGQVIRIVVGFTAGGAVDVVARALAEGMRASGYTAVVENKAGASGQLASDAVAAVPADGATLLFTPATSLTLYPHTAKDLRTQVKDFIALGSACEFDFGMAVAQSCPARTLKDFLAVAKRDSRFGAYGTPGTGTAMHFLGAMLAKASGVPLTHIPYKGGSAAMTDAIGGTVPSLITTLPNLVPAHESGKLRILASTADKRAPDLPEVPTFAELGFPGLSITDYFAVFARTGTPPDASAKLSAAVAASATRPAFIATLQKLGYRPNDISVDALRARIARDQARWASIVKSSGYTRDA</sequence>
<gene>
    <name evidence="3" type="ORF">LMG23992_01954</name>
</gene>
<comment type="caution">
    <text evidence="3">The sequence shown here is derived from an EMBL/GenBank/DDBJ whole genome shotgun (WGS) entry which is preliminary data.</text>
</comment>
<organism evidence="3 4">
    <name type="scientific">Cupriavidus laharis</name>
    <dbReference type="NCBI Taxonomy" id="151654"/>
    <lineage>
        <taxon>Bacteria</taxon>
        <taxon>Pseudomonadati</taxon>
        <taxon>Pseudomonadota</taxon>
        <taxon>Betaproteobacteria</taxon>
        <taxon>Burkholderiales</taxon>
        <taxon>Burkholderiaceae</taxon>
        <taxon>Cupriavidus</taxon>
    </lineage>
</organism>
<dbReference type="Proteomes" id="UP000727654">
    <property type="component" value="Unassembled WGS sequence"/>
</dbReference>
<dbReference type="PANTHER" id="PTHR42928:SF5">
    <property type="entry name" value="BLR1237 PROTEIN"/>
    <property type="match status" value="1"/>
</dbReference>
<evidence type="ECO:0000313" key="3">
    <source>
        <dbReference type="EMBL" id="CAG9171180.1"/>
    </source>
</evidence>
<keyword evidence="2" id="KW-0732">Signal</keyword>
<evidence type="ECO:0000256" key="2">
    <source>
        <dbReference type="SAM" id="SignalP"/>
    </source>
</evidence>
<dbReference type="SUPFAM" id="SSF53850">
    <property type="entry name" value="Periplasmic binding protein-like II"/>
    <property type="match status" value="1"/>
</dbReference>
<evidence type="ECO:0000313" key="4">
    <source>
        <dbReference type="Proteomes" id="UP000727654"/>
    </source>
</evidence>
<evidence type="ECO:0000256" key="1">
    <source>
        <dbReference type="ARBA" id="ARBA00006987"/>
    </source>
</evidence>
<proteinExistence type="inferred from homology"/>
<name>A0ABN7YGK1_9BURK</name>
<feature type="chain" id="PRO_5045786974" description="ABC transporter substrate-binding protein" evidence="2">
    <location>
        <begin position="22"/>
        <end position="324"/>
    </location>
</feature>
<keyword evidence="4" id="KW-1185">Reference proteome</keyword>
<dbReference type="PROSITE" id="PS51318">
    <property type="entry name" value="TAT"/>
    <property type="match status" value="1"/>
</dbReference>
<reference evidence="3 4" key="1">
    <citation type="submission" date="2021-08" db="EMBL/GenBank/DDBJ databases">
        <authorList>
            <person name="Peeters C."/>
        </authorList>
    </citation>
    <scope>NUCLEOTIDE SEQUENCE [LARGE SCALE GENOMIC DNA]</scope>
    <source>
        <strain evidence="3 4">LMG 23992</strain>
    </source>
</reference>
<feature type="signal peptide" evidence="2">
    <location>
        <begin position="1"/>
        <end position="21"/>
    </location>
</feature>
<dbReference type="EMBL" id="CAJZAI010000003">
    <property type="protein sequence ID" value="CAG9171180.1"/>
    <property type="molecule type" value="Genomic_DNA"/>
</dbReference>
<dbReference type="PIRSF" id="PIRSF017082">
    <property type="entry name" value="YflP"/>
    <property type="match status" value="1"/>
</dbReference>
<dbReference type="RefSeq" id="WP_224079579.1">
    <property type="nucleotide sequence ID" value="NZ_CAJZAI010000003.1"/>
</dbReference>
<evidence type="ECO:0008006" key="5">
    <source>
        <dbReference type="Google" id="ProtNLM"/>
    </source>
</evidence>
<dbReference type="InterPro" id="IPR042100">
    <property type="entry name" value="Bug_dom1"/>
</dbReference>
<dbReference type="PANTHER" id="PTHR42928">
    <property type="entry name" value="TRICARBOXYLATE-BINDING PROTEIN"/>
    <property type="match status" value="1"/>
</dbReference>
<dbReference type="Pfam" id="PF03401">
    <property type="entry name" value="TctC"/>
    <property type="match status" value="1"/>
</dbReference>
<dbReference type="Gene3D" id="3.40.190.150">
    <property type="entry name" value="Bordetella uptake gene, domain 1"/>
    <property type="match status" value="1"/>
</dbReference>